<evidence type="ECO:0000313" key="5">
    <source>
        <dbReference type="Proteomes" id="UP000799753"/>
    </source>
</evidence>
<feature type="domain" description="BRCT" evidence="3">
    <location>
        <begin position="8"/>
        <end position="81"/>
    </location>
</feature>
<dbReference type="PROSITE" id="PS50172">
    <property type="entry name" value="BRCT"/>
    <property type="match status" value="3"/>
</dbReference>
<dbReference type="SMART" id="SM00292">
    <property type="entry name" value="BRCT"/>
    <property type="match status" value="3"/>
</dbReference>
<dbReference type="GO" id="GO:0007095">
    <property type="term" value="P:mitotic G2 DNA damage checkpoint signaling"/>
    <property type="evidence" value="ECO:0007669"/>
    <property type="project" value="TreeGrafter"/>
</dbReference>
<evidence type="ECO:0000259" key="3">
    <source>
        <dbReference type="PROSITE" id="PS50172"/>
    </source>
</evidence>
<organism evidence="4 5">
    <name type="scientific">Massarina eburnea CBS 473.64</name>
    <dbReference type="NCBI Taxonomy" id="1395130"/>
    <lineage>
        <taxon>Eukaryota</taxon>
        <taxon>Fungi</taxon>
        <taxon>Dikarya</taxon>
        <taxon>Ascomycota</taxon>
        <taxon>Pezizomycotina</taxon>
        <taxon>Dothideomycetes</taxon>
        <taxon>Pleosporomycetidae</taxon>
        <taxon>Pleosporales</taxon>
        <taxon>Massarineae</taxon>
        <taxon>Massarinaceae</taxon>
        <taxon>Massarina</taxon>
    </lineage>
</organism>
<evidence type="ECO:0000313" key="4">
    <source>
        <dbReference type="EMBL" id="KAF2646029.1"/>
    </source>
</evidence>
<dbReference type="Gene3D" id="3.40.50.10190">
    <property type="entry name" value="BRCT domain"/>
    <property type="match status" value="4"/>
</dbReference>
<feature type="compositionally biased region" description="Polar residues" evidence="2">
    <location>
        <begin position="575"/>
        <end position="584"/>
    </location>
</feature>
<dbReference type="Proteomes" id="UP000799753">
    <property type="component" value="Unassembled WGS sequence"/>
</dbReference>
<sequence>MGHGPDGNSQMPLQGAILCCTAIPPEQRTELGNMSANMGATVKLDLTSDVTHLVVGSINSAKYRYVAKSREDVKVLHVEWLKALREVWMQGGEVDVATLENQYRLPTFYGLKVCLTGFEHPAQRKRIQDIVSENGGEYHGDLTKAVTHLIAASPTGKKYEHAVAWQIKVVAWEWFEQSVARGMALDEEYFNPTIPVEQRGQGAWDRRQHSPAPGKRVREIAQSDFVNPLRRKLRRSASSKLGTQSDALWAGIMEGSFEQKRNDEDDWTDTSIISKPELPAGSDPFTPTAEVTPDAEPTEDSSRPRRPFLDDEDGIFAGRVVFPHGFDRAKTNILCGHLDGNGAVVIRDATEVQNFSPEDLRRGYVVVPHDVPFDAAALPEGAGNLLPVTNWWVERCLYGKDIVDPTDCVLCRPFDKLSISGFNGLTINLTGFTGIELLQVTKAVTLFGATNDGFLSPKISVMICNTHNPNPEKFKYANDKRIPAVHASWLWACIRTGRMQPYGDHLLNTTLPEPRNPKQRAQAPLPEVPTVPLSEENDPNLRKKIQSAKLAAKQRGGLKRTGTLELTLSAPPTPGSSSAHTNQSSIEHDAQLPLMYDGTTSFPLQDINPNSPRHASSSSPHNSNIKPTTEAPPRTAPRRRNNDYSPDSVIPPDTIDTSLPPPSATDELPPKPPEPDYSAVMSALLANRKTTTTAQEGDAGGPARRKRKPLGRAQSMRSNASTASASASVNSSVKPQDDTAVTEERDEGDGKEGEIPQPSQELGWDSPGAQRARKEIIKAVGGKVEEIGGGGVENRGGVVKDVIRDEGIGRSVGRRRRGL</sequence>
<feature type="region of interest" description="Disordered" evidence="2">
    <location>
        <begin position="259"/>
        <end position="309"/>
    </location>
</feature>
<gene>
    <name evidence="4" type="ORF">P280DRAFT_544457</name>
</gene>
<dbReference type="CDD" id="cd17723">
    <property type="entry name" value="BRCT_Rad4_rpt4"/>
    <property type="match status" value="1"/>
</dbReference>
<dbReference type="CDD" id="cd17731">
    <property type="entry name" value="BRCT_TopBP1_rpt2_like"/>
    <property type="match status" value="1"/>
</dbReference>
<dbReference type="GO" id="GO:0033314">
    <property type="term" value="P:mitotic DNA replication checkpoint signaling"/>
    <property type="evidence" value="ECO:0007669"/>
    <property type="project" value="TreeGrafter"/>
</dbReference>
<feature type="compositionally biased region" description="Low complexity" evidence="2">
    <location>
        <begin position="718"/>
        <end position="733"/>
    </location>
</feature>
<proteinExistence type="predicted"/>
<dbReference type="InterPro" id="IPR059215">
    <property type="entry name" value="BRCT2_TopBP1-like"/>
</dbReference>
<dbReference type="EMBL" id="MU006776">
    <property type="protein sequence ID" value="KAF2646029.1"/>
    <property type="molecule type" value="Genomic_DNA"/>
</dbReference>
<evidence type="ECO:0000256" key="2">
    <source>
        <dbReference type="SAM" id="MobiDB-lite"/>
    </source>
</evidence>
<keyword evidence="1" id="KW-0677">Repeat</keyword>
<dbReference type="InterPro" id="IPR001357">
    <property type="entry name" value="BRCT_dom"/>
</dbReference>
<dbReference type="Pfam" id="PF12738">
    <property type="entry name" value="PTCB-BRCT"/>
    <property type="match status" value="2"/>
</dbReference>
<dbReference type="OrthoDB" id="251770at2759"/>
<keyword evidence="5" id="KW-1185">Reference proteome</keyword>
<dbReference type="PANTHER" id="PTHR13561">
    <property type="entry name" value="DNA REPLICATION REGULATOR DPB11-RELATED"/>
    <property type="match status" value="1"/>
</dbReference>
<reference evidence="4" key="1">
    <citation type="journal article" date="2020" name="Stud. Mycol.">
        <title>101 Dothideomycetes genomes: a test case for predicting lifestyles and emergence of pathogens.</title>
        <authorList>
            <person name="Haridas S."/>
            <person name="Albert R."/>
            <person name="Binder M."/>
            <person name="Bloem J."/>
            <person name="Labutti K."/>
            <person name="Salamov A."/>
            <person name="Andreopoulos B."/>
            <person name="Baker S."/>
            <person name="Barry K."/>
            <person name="Bills G."/>
            <person name="Bluhm B."/>
            <person name="Cannon C."/>
            <person name="Castanera R."/>
            <person name="Culley D."/>
            <person name="Daum C."/>
            <person name="Ezra D."/>
            <person name="Gonzalez J."/>
            <person name="Henrissat B."/>
            <person name="Kuo A."/>
            <person name="Liang C."/>
            <person name="Lipzen A."/>
            <person name="Lutzoni F."/>
            <person name="Magnuson J."/>
            <person name="Mondo S."/>
            <person name="Nolan M."/>
            <person name="Ohm R."/>
            <person name="Pangilinan J."/>
            <person name="Park H.-J."/>
            <person name="Ramirez L."/>
            <person name="Alfaro M."/>
            <person name="Sun H."/>
            <person name="Tritt A."/>
            <person name="Yoshinaga Y."/>
            <person name="Zwiers L.-H."/>
            <person name="Turgeon B."/>
            <person name="Goodwin S."/>
            <person name="Spatafora J."/>
            <person name="Crous P."/>
            <person name="Grigoriev I."/>
        </authorList>
    </citation>
    <scope>NUCLEOTIDE SEQUENCE</scope>
    <source>
        <strain evidence="4">CBS 473.64</strain>
    </source>
</reference>
<evidence type="ECO:0000256" key="1">
    <source>
        <dbReference type="ARBA" id="ARBA00022737"/>
    </source>
</evidence>
<feature type="compositionally biased region" description="Basic and acidic residues" evidence="2">
    <location>
        <begin position="300"/>
        <end position="309"/>
    </location>
</feature>
<feature type="domain" description="BRCT" evidence="3">
    <location>
        <begin position="103"/>
        <end position="192"/>
    </location>
</feature>
<feature type="compositionally biased region" description="Polar residues" evidence="2">
    <location>
        <begin position="598"/>
        <end position="626"/>
    </location>
</feature>
<dbReference type="GO" id="GO:0006270">
    <property type="term" value="P:DNA replication initiation"/>
    <property type="evidence" value="ECO:0007669"/>
    <property type="project" value="TreeGrafter"/>
</dbReference>
<name>A0A6A6SE26_9PLEO</name>
<dbReference type="PANTHER" id="PTHR13561:SF20">
    <property type="entry name" value="DNA TOPOISOMERASE 2-BINDING PROTEIN 1"/>
    <property type="match status" value="1"/>
</dbReference>
<feature type="domain" description="BRCT" evidence="3">
    <location>
        <begin position="422"/>
        <end position="507"/>
    </location>
</feature>
<dbReference type="AlphaFoldDB" id="A0A6A6SE26"/>
<dbReference type="Pfam" id="PF00533">
    <property type="entry name" value="BRCT"/>
    <property type="match status" value="1"/>
</dbReference>
<feature type="region of interest" description="Disordered" evidence="2">
    <location>
        <begin position="507"/>
        <end position="584"/>
    </location>
</feature>
<protein>
    <recommendedName>
        <fullName evidence="3">BRCT domain-containing protein</fullName>
    </recommendedName>
</protein>
<dbReference type="CDD" id="cd18433">
    <property type="entry name" value="BRCT_Rad4_rpt3"/>
    <property type="match status" value="1"/>
</dbReference>
<feature type="region of interest" description="Disordered" evidence="2">
    <location>
        <begin position="596"/>
        <end position="677"/>
    </location>
</feature>
<feature type="region of interest" description="Disordered" evidence="2">
    <location>
        <begin position="690"/>
        <end position="774"/>
    </location>
</feature>
<accession>A0A6A6SE26</accession>
<dbReference type="InterPro" id="IPR036420">
    <property type="entry name" value="BRCT_dom_sf"/>
</dbReference>
<dbReference type="SUPFAM" id="SSF52113">
    <property type="entry name" value="BRCT domain"/>
    <property type="match status" value="3"/>
</dbReference>